<proteinExistence type="predicted"/>
<dbReference type="AlphaFoldDB" id="A0A0F9AGD4"/>
<dbReference type="EMBL" id="LAZR01057816">
    <property type="protein sequence ID" value="KKK71261.1"/>
    <property type="molecule type" value="Genomic_DNA"/>
</dbReference>
<name>A0A0F9AGD4_9ZZZZ</name>
<evidence type="ECO:0000313" key="1">
    <source>
        <dbReference type="EMBL" id="KKK71261.1"/>
    </source>
</evidence>
<comment type="caution">
    <text evidence="1">The sequence shown here is derived from an EMBL/GenBank/DDBJ whole genome shotgun (WGS) entry which is preliminary data.</text>
</comment>
<protein>
    <submittedName>
        <fullName evidence="1">Uncharacterized protein</fullName>
    </submittedName>
</protein>
<sequence length="103" mass="11738">QEPINFIRLRQDPPEDYRLGPRDLLGIYIEHFDGLSFIVGSSNGEELALFSWPSFECVATGDNPTVCYLVEQTKGKKVVFPDGLDVELRRKGWRPPHPPLRIS</sequence>
<feature type="non-terminal residue" evidence="1">
    <location>
        <position position="1"/>
    </location>
</feature>
<accession>A0A0F9AGD4</accession>
<organism evidence="1">
    <name type="scientific">marine sediment metagenome</name>
    <dbReference type="NCBI Taxonomy" id="412755"/>
    <lineage>
        <taxon>unclassified sequences</taxon>
        <taxon>metagenomes</taxon>
        <taxon>ecological metagenomes</taxon>
    </lineage>
</organism>
<reference evidence="1" key="1">
    <citation type="journal article" date="2015" name="Nature">
        <title>Complex archaea that bridge the gap between prokaryotes and eukaryotes.</title>
        <authorList>
            <person name="Spang A."/>
            <person name="Saw J.H."/>
            <person name="Jorgensen S.L."/>
            <person name="Zaremba-Niedzwiedzka K."/>
            <person name="Martijn J."/>
            <person name="Lind A.E."/>
            <person name="van Eijk R."/>
            <person name="Schleper C."/>
            <person name="Guy L."/>
            <person name="Ettema T.J."/>
        </authorList>
    </citation>
    <scope>NUCLEOTIDE SEQUENCE</scope>
</reference>
<gene>
    <name evidence="1" type="ORF">LCGC14_2915660</name>
</gene>